<dbReference type="SUPFAM" id="SSF53955">
    <property type="entry name" value="Lysozyme-like"/>
    <property type="match status" value="1"/>
</dbReference>
<sequence>MLRRVLTSNVTFTLGAMAVLSAVVVNVGFGRGEAPATDASADDLMLLLTRSDRDMDKVAADAVAAAKKRAYEEQKKAEEIARVKAERERKQARIRASASASAALARSNPSAAQNKAYGKRMNAYKGWSRCWPSLLTLWEHESNWNERAENPSSGAYGIPQALPGNKMATAGADWRTSSPTQIAWGLSYIKARYKDPCGAWSFWQRNNWY</sequence>
<feature type="coiled-coil region" evidence="1">
    <location>
        <begin position="68"/>
        <end position="95"/>
    </location>
</feature>
<gene>
    <name evidence="2" type="ORF">DPM19_08725</name>
</gene>
<evidence type="ECO:0000256" key="1">
    <source>
        <dbReference type="SAM" id="Coils"/>
    </source>
</evidence>
<name>A0A365H9Y7_9ACTN</name>
<proteinExistence type="predicted"/>
<keyword evidence="1" id="KW-0175">Coiled coil</keyword>
<evidence type="ECO:0000313" key="2">
    <source>
        <dbReference type="EMBL" id="RAY15839.1"/>
    </source>
</evidence>
<reference evidence="2 3" key="1">
    <citation type="submission" date="2018-06" db="EMBL/GenBank/DDBJ databases">
        <title>Actinomadura craniellae sp. nov. isolated from marine sponge Craniella sp.</title>
        <authorList>
            <person name="Li L."/>
            <person name="Xu Q.H."/>
            <person name="Lin H.W."/>
            <person name="Lu Y.H."/>
        </authorList>
    </citation>
    <scope>NUCLEOTIDE SEQUENCE [LARGE SCALE GENOMIC DNA]</scope>
    <source>
        <strain evidence="2 3">LHW63021</strain>
    </source>
</reference>
<keyword evidence="3" id="KW-1185">Reference proteome</keyword>
<evidence type="ECO:0000313" key="3">
    <source>
        <dbReference type="Proteomes" id="UP000251891"/>
    </source>
</evidence>
<comment type="caution">
    <text evidence="2">The sequence shown here is derived from an EMBL/GenBank/DDBJ whole genome shotgun (WGS) entry which is preliminary data.</text>
</comment>
<organism evidence="2 3">
    <name type="scientific">Actinomadura craniellae</name>
    <dbReference type="NCBI Taxonomy" id="2231787"/>
    <lineage>
        <taxon>Bacteria</taxon>
        <taxon>Bacillati</taxon>
        <taxon>Actinomycetota</taxon>
        <taxon>Actinomycetes</taxon>
        <taxon>Streptosporangiales</taxon>
        <taxon>Thermomonosporaceae</taxon>
        <taxon>Actinomadura</taxon>
    </lineage>
</organism>
<dbReference type="AlphaFoldDB" id="A0A365H9Y7"/>
<accession>A0A365H9Y7</accession>
<dbReference type="EMBL" id="QLYX01000003">
    <property type="protein sequence ID" value="RAY15839.1"/>
    <property type="molecule type" value="Genomic_DNA"/>
</dbReference>
<protein>
    <submittedName>
        <fullName evidence="2">Lytic transglycosylase domain-containing protein</fullName>
    </submittedName>
</protein>
<dbReference type="Proteomes" id="UP000251891">
    <property type="component" value="Unassembled WGS sequence"/>
</dbReference>
<dbReference type="InterPro" id="IPR023346">
    <property type="entry name" value="Lysozyme-like_dom_sf"/>
</dbReference>